<name>A0A0B7B5J2_9EUPU</name>
<accession>A0A0B7B5J2</accession>
<sequence>DGTYGHFHVLHPLKVLQNNEMSDVDDIFIFSSSLPDTSISWNNKSGYRSTTCQNH</sequence>
<proteinExistence type="predicted"/>
<protein>
    <submittedName>
        <fullName evidence="1">Uncharacterized protein</fullName>
    </submittedName>
</protein>
<dbReference type="EMBL" id="HACG01041759">
    <property type="protein sequence ID" value="CEK88624.1"/>
    <property type="molecule type" value="Transcribed_RNA"/>
</dbReference>
<organism evidence="1">
    <name type="scientific">Arion vulgaris</name>
    <dbReference type="NCBI Taxonomy" id="1028688"/>
    <lineage>
        <taxon>Eukaryota</taxon>
        <taxon>Metazoa</taxon>
        <taxon>Spiralia</taxon>
        <taxon>Lophotrochozoa</taxon>
        <taxon>Mollusca</taxon>
        <taxon>Gastropoda</taxon>
        <taxon>Heterobranchia</taxon>
        <taxon>Euthyneura</taxon>
        <taxon>Panpulmonata</taxon>
        <taxon>Eupulmonata</taxon>
        <taxon>Stylommatophora</taxon>
        <taxon>Helicina</taxon>
        <taxon>Arionoidea</taxon>
        <taxon>Arionidae</taxon>
        <taxon>Arion</taxon>
    </lineage>
</organism>
<feature type="non-terminal residue" evidence="1">
    <location>
        <position position="1"/>
    </location>
</feature>
<gene>
    <name evidence="1" type="primary">ORF166229</name>
</gene>
<evidence type="ECO:0000313" key="1">
    <source>
        <dbReference type="EMBL" id="CEK88624.1"/>
    </source>
</evidence>
<reference evidence="1" key="1">
    <citation type="submission" date="2014-12" db="EMBL/GenBank/DDBJ databases">
        <title>Insight into the proteome of Arion vulgaris.</title>
        <authorList>
            <person name="Aradska J."/>
            <person name="Bulat T."/>
            <person name="Smidak R."/>
            <person name="Sarate P."/>
            <person name="Gangsoo J."/>
            <person name="Sialana F."/>
            <person name="Bilban M."/>
            <person name="Lubec G."/>
        </authorList>
    </citation>
    <scope>NUCLEOTIDE SEQUENCE</scope>
    <source>
        <tissue evidence="1">Skin</tissue>
    </source>
</reference>
<dbReference type="AlphaFoldDB" id="A0A0B7B5J2"/>